<evidence type="ECO:0000256" key="2">
    <source>
        <dbReference type="ARBA" id="ARBA00022801"/>
    </source>
</evidence>
<dbReference type="AlphaFoldDB" id="A0A3N1LZ65"/>
<dbReference type="Gene3D" id="3.10.129.10">
    <property type="entry name" value="Hotdog Thioesterase"/>
    <property type="match status" value="1"/>
</dbReference>
<dbReference type="InterPro" id="IPR039298">
    <property type="entry name" value="ACOT13"/>
</dbReference>
<comment type="similarity">
    <text evidence="1">Belongs to the thioesterase PaaI family.</text>
</comment>
<dbReference type="OrthoDB" id="9806185at2"/>
<accession>A0A3N1LZ65</accession>
<dbReference type="PANTHER" id="PTHR21660:SF1">
    <property type="entry name" value="ACYL-COENZYME A THIOESTERASE 13"/>
    <property type="match status" value="1"/>
</dbReference>
<feature type="domain" description="Thioesterase" evidence="3">
    <location>
        <begin position="59"/>
        <end position="133"/>
    </location>
</feature>
<organism evidence="4 5">
    <name type="scientific">Stella humosa</name>
    <dbReference type="NCBI Taxonomy" id="94"/>
    <lineage>
        <taxon>Bacteria</taxon>
        <taxon>Pseudomonadati</taxon>
        <taxon>Pseudomonadota</taxon>
        <taxon>Alphaproteobacteria</taxon>
        <taxon>Rhodospirillales</taxon>
        <taxon>Stellaceae</taxon>
        <taxon>Stella</taxon>
    </lineage>
</organism>
<evidence type="ECO:0000259" key="3">
    <source>
        <dbReference type="Pfam" id="PF03061"/>
    </source>
</evidence>
<dbReference type="Pfam" id="PF03061">
    <property type="entry name" value="4HBT"/>
    <property type="match status" value="1"/>
</dbReference>
<evidence type="ECO:0000313" key="4">
    <source>
        <dbReference type="EMBL" id="ROQ00504.1"/>
    </source>
</evidence>
<dbReference type="GO" id="GO:0047617">
    <property type="term" value="F:fatty acyl-CoA hydrolase activity"/>
    <property type="evidence" value="ECO:0007669"/>
    <property type="project" value="InterPro"/>
</dbReference>
<dbReference type="RefSeq" id="WP_123689775.1">
    <property type="nucleotide sequence ID" value="NZ_AP019700.1"/>
</dbReference>
<dbReference type="NCBIfam" id="TIGR00369">
    <property type="entry name" value="unchar_dom_1"/>
    <property type="match status" value="1"/>
</dbReference>
<keyword evidence="2" id="KW-0378">Hydrolase</keyword>
<gene>
    <name evidence="4" type="ORF">EDC65_2303</name>
</gene>
<name>A0A3N1LZ65_9PROT</name>
<evidence type="ECO:0000313" key="5">
    <source>
        <dbReference type="Proteomes" id="UP000278222"/>
    </source>
</evidence>
<dbReference type="InterPro" id="IPR029069">
    <property type="entry name" value="HotDog_dom_sf"/>
</dbReference>
<dbReference type="EMBL" id="RJKX01000013">
    <property type="protein sequence ID" value="ROQ00504.1"/>
    <property type="molecule type" value="Genomic_DNA"/>
</dbReference>
<dbReference type="Proteomes" id="UP000278222">
    <property type="component" value="Unassembled WGS sequence"/>
</dbReference>
<keyword evidence="5" id="KW-1185">Reference proteome</keyword>
<protein>
    <submittedName>
        <fullName evidence="4">Uncharacterized protein (TIGR00369 family)</fullName>
    </submittedName>
</protein>
<comment type="caution">
    <text evidence="4">The sequence shown here is derived from an EMBL/GenBank/DDBJ whole genome shotgun (WGS) entry which is preliminary data.</text>
</comment>
<dbReference type="InterPro" id="IPR003736">
    <property type="entry name" value="PAAI_dom"/>
</dbReference>
<dbReference type="PANTHER" id="PTHR21660">
    <property type="entry name" value="THIOESTERASE SUPERFAMILY MEMBER-RELATED"/>
    <property type="match status" value="1"/>
</dbReference>
<sequence>MADSVSSHFVPPDPDYVARVRASFARQGFMGFIGASMDAVEPGFCRISLPYRPELSQQHGFFHGGVIGTLADNCGGYSAFTMAEAHASILTVEYKLNIVAPGRGERLEGEGRVIRPGRRLVVCESRIFAVDGGRRQLCAVALGTLMLMAGRSDAPA</sequence>
<reference evidence="4 5" key="1">
    <citation type="submission" date="2018-11" db="EMBL/GenBank/DDBJ databases">
        <title>Genomic Encyclopedia of Type Strains, Phase IV (KMG-IV): sequencing the most valuable type-strain genomes for metagenomic binning, comparative biology and taxonomic classification.</title>
        <authorList>
            <person name="Goeker M."/>
        </authorList>
    </citation>
    <scope>NUCLEOTIDE SEQUENCE [LARGE SCALE GENOMIC DNA]</scope>
    <source>
        <strain evidence="4 5">DSM 5900</strain>
    </source>
</reference>
<dbReference type="InterPro" id="IPR006683">
    <property type="entry name" value="Thioestr_dom"/>
</dbReference>
<dbReference type="CDD" id="cd03443">
    <property type="entry name" value="PaaI_thioesterase"/>
    <property type="match status" value="1"/>
</dbReference>
<proteinExistence type="inferred from homology"/>
<dbReference type="SUPFAM" id="SSF54637">
    <property type="entry name" value="Thioesterase/thiol ester dehydrase-isomerase"/>
    <property type="match status" value="1"/>
</dbReference>
<evidence type="ECO:0000256" key="1">
    <source>
        <dbReference type="ARBA" id="ARBA00008324"/>
    </source>
</evidence>